<organism evidence="1 2">
    <name type="scientific">Castanea mollissima</name>
    <name type="common">Chinese chestnut</name>
    <dbReference type="NCBI Taxonomy" id="60419"/>
    <lineage>
        <taxon>Eukaryota</taxon>
        <taxon>Viridiplantae</taxon>
        <taxon>Streptophyta</taxon>
        <taxon>Embryophyta</taxon>
        <taxon>Tracheophyta</taxon>
        <taxon>Spermatophyta</taxon>
        <taxon>Magnoliopsida</taxon>
        <taxon>eudicotyledons</taxon>
        <taxon>Gunneridae</taxon>
        <taxon>Pentapetalae</taxon>
        <taxon>rosids</taxon>
        <taxon>fabids</taxon>
        <taxon>Fagales</taxon>
        <taxon>Fagaceae</taxon>
        <taxon>Castanea</taxon>
    </lineage>
</organism>
<proteinExistence type="predicted"/>
<gene>
    <name evidence="1" type="ORF">CMV_026282</name>
</gene>
<keyword evidence="2" id="KW-1185">Reference proteome</keyword>
<sequence length="153" mass="17283">MERLPIVYRSEVIVFVAEVKSPEVNEVGKAAARVDGTTCTETTLAKLKANISYEQQLCYFCLQILRCNLRIIIKTSTGGVKEKWMNRRDSFHGREELAVIFREVEGCDEEWLGVLTSLASVNGGGNGPKLDDSVELEEESMVEKRKWIAFIHD</sequence>
<comment type="caution">
    <text evidence="1">The sequence shown here is derived from an EMBL/GenBank/DDBJ whole genome shotgun (WGS) entry which is preliminary data.</text>
</comment>
<evidence type="ECO:0000313" key="2">
    <source>
        <dbReference type="Proteomes" id="UP000737018"/>
    </source>
</evidence>
<protein>
    <submittedName>
        <fullName evidence="1">Uncharacterized protein</fullName>
    </submittedName>
</protein>
<reference evidence="1" key="1">
    <citation type="submission" date="2020-03" db="EMBL/GenBank/DDBJ databases">
        <title>Castanea mollissima Vanexum genome sequencing.</title>
        <authorList>
            <person name="Staton M."/>
        </authorList>
    </citation>
    <scope>NUCLEOTIDE SEQUENCE</scope>
    <source>
        <tissue evidence="1">Leaf</tissue>
    </source>
</reference>
<name>A0A8J4VFE3_9ROSI</name>
<accession>A0A8J4VFE3</accession>
<dbReference type="EMBL" id="JRKL02007586">
    <property type="protein sequence ID" value="KAF3947609.1"/>
    <property type="molecule type" value="Genomic_DNA"/>
</dbReference>
<dbReference type="Proteomes" id="UP000737018">
    <property type="component" value="Unassembled WGS sequence"/>
</dbReference>
<evidence type="ECO:0000313" key="1">
    <source>
        <dbReference type="EMBL" id="KAF3947609.1"/>
    </source>
</evidence>
<dbReference type="AlphaFoldDB" id="A0A8J4VFE3"/>